<accession>U5DJ02</accession>
<proteinExistence type="predicted"/>
<sequence>MVSAFGLGALSIIRPAVDDEPITCHLISDFHIFIEDNLSIFSTKGNLTTIKHSWLKANFRELLPDASLEEIVRYTRAYLLFLISVTIFADASVATVPTRLPSEEYKAWHNRVSHPIIHNVANPPIDILQPRDQEVEEVVPAREPQYIMRPEGYEDQLVSAV</sequence>
<gene>
    <name evidence="1" type="ORF">AMTR_s00070p00025850</name>
</gene>
<keyword evidence="2" id="KW-1185">Reference proteome</keyword>
<organism evidence="1 2">
    <name type="scientific">Amborella trichopoda</name>
    <dbReference type="NCBI Taxonomy" id="13333"/>
    <lineage>
        <taxon>Eukaryota</taxon>
        <taxon>Viridiplantae</taxon>
        <taxon>Streptophyta</taxon>
        <taxon>Embryophyta</taxon>
        <taxon>Tracheophyta</taxon>
        <taxon>Spermatophyta</taxon>
        <taxon>Magnoliopsida</taxon>
        <taxon>Amborellales</taxon>
        <taxon>Amborellaceae</taxon>
        <taxon>Amborella</taxon>
    </lineage>
</organism>
<dbReference type="AlphaFoldDB" id="U5DJ02"/>
<reference evidence="2" key="1">
    <citation type="journal article" date="2013" name="Science">
        <title>The Amborella genome and the evolution of flowering plants.</title>
        <authorList>
            <consortium name="Amborella Genome Project"/>
        </authorList>
    </citation>
    <scope>NUCLEOTIDE SEQUENCE [LARGE SCALE GENOMIC DNA]</scope>
</reference>
<dbReference type="HOGENOM" id="CLU_1646013_0_0_1"/>
<evidence type="ECO:0000313" key="1">
    <source>
        <dbReference type="EMBL" id="ERN20558.1"/>
    </source>
</evidence>
<evidence type="ECO:0008006" key="3">
    <source>
        <dbReference type="Google" id="ProtNLM"/>
    </source>
</evidence>
<dbReference type="Gramene" id="ERN20558">
    <property type="protein sequence ID" value="ERN20558"/>
    <property type="gene ID" value="AMTR_s00070p00025850"/>
</dbReference>
<dbReference type="Proteomes" id="UP000017836">
    <property type="component" value="Unassembled WGS sequence"/>
</dbReference>
<dbReference type="EMBL" id="KI392058">
    <property type="protein sequence ID" value="ERN20558.1"/>
    <property type="molecule type" value="Genomic_DNA"/>
</dbReference>
<protein>
    <recommendedName>
        <fullName evidence="3">Aminotransferase-like plant mobile domain-containing protein</fullName>
    </recommendedName>
</protein>
<evidence type="ECO:0000313" key="2">
    <source>
        <dbReference type="Proteomes" id="UP000017836"/>
    </source>
</evidence>
<name>U5DJ02_AMBTC</name>